<protein>
    <submittedName>
        <fullName evidence="2">Spy/CpxP family protein refolding chaperone</fullName>
    </submittedName>
</protein>
<proteinExistence type="predicted"/>
<reference evidence="3" key="1">
    <citation type="journal article" date="2019" name="Int. J. Syst. Evol. Microbiol.">
        <title>The Global Catalogue of Microorganisms (GCM) 10K type strain sequencing project: providing services to taxonomists for standard genome sequencing and annotation.</title>
        <authorList>
            <consortium name="The Broad Institute Genomics Platform"/>
            <consortium name="The Broad Institute Genome Sequencing Center for Infectious Disease"/>
            <person name="Wu L."/>
            <person name="Ma J."/>
        </authorList>
    </citation>
    <scope>NUCLEOTIDE SEQUENCE [LARGE SCALE GENOMIC DNA]</scope>
    <source>
        <strain evidence="3">KACC 12633</strain>
    </source>
</reference>
<name>A0ABW0PPL3_9HYPH</name>
<dbReference type="Proteomes" id="UP001596150">
    <property type="component" value="Unassembled WGS sequence"/>
</dbReference>
<keyword evidence="1" id="KW-0732">Signal</keyword>
<dbReference type="EMBL" id="JBHSML010000002">
    <property type="protein sequence ID" value="MFC5514440.1"/>
    <property type="molecule type" value="Genomic_DNA"/>
</dbReference>
<dbReference type="RefSeq" id="WP_266342476.1">
    <property type="nucleotide sequence ID" value="NZ_JAPKNH010000002.1"/>
</dbReference>
<comment type="caution">
    <text evidence="2">The sequence shown here is derived from an EMBL/GenBank/DDBJ whole genome shotgun (WGS) entry which is preliminary data.</text>
</comment>
<sequence>MPIKAISVAAAASLMLLTASLSARAQDAPAPDLPPAVDLYSDIDAKAVLDARLIALKTVAGLTPDQEKLWAGLETAIRNAATEALARGKQRAEAAPPSDFVDVLDRIADAEITRGQALKAVAAAARPLVASLSEEQKRRIPAFLGMIDNANGPQPTADLWIFEDEN</sequence>
<keyword evidence="3" id="KW-1185">Reference proteome</keyword>
<feature type="signal peptide" evidence="1">
    <location>
        <begin position="1"/>
        <end position="25"/>
    </location>
</feature>
<organism evidence="2 3">
    <name type="scientific">Kaistia terrae</name>
    <dbReference type="NCBI Taxonomy" id="537017"/>
    <lineage>
        <taxon>Bacteria</taxon>
        <taxon>Pseudomonadati</taxon>
        <taxon>Pseudomonadota</taxon>
        <taxon>Alphaproteobacteria</taxon>
        <taxon>Hyphomicrobiales</taxon>
        <taxon>Kaistiaceae</taxon>
        <taxon>Kaistia</taxon>
    </lineage>
</organism>
<evidence type="ECO:0000256" key="1">
    <source>
        <dbReference type="SAM" id="SignalP"/>
    </source>
</evidence>
<evidence type="ECO:0000313" key="3">
    <source>
        <dbReference type="Proteomes" id="UP001596150"/>
    </source>
</evidence>
<gene>
    <name evidence="2" type="ORF">ACFPP9_01565</name>
</gene>
<feature type="chain" id="PRO_5045298983" evidence="1">
    <location>
        <begin position="26"/>
        <end position="166"/>
    </location>
</feature>
<evidence type="ECO:0000313" key="2">
    <source>
        <dbReference type="EMBL" id="MFC5514440.1"/>
    </source>
</evidence>
<accession>A0ABW0PPL3</accession>